<evidence type="ECO:0000313" key="7">
    <source>
        <dbReference type="EMBL" id="HJC39360.1"/>
    </source>
</evidence>
<evidence type="ECO:0000256" key="1">
    <source>
        <dbReference type="ARBA" id="ARBA00007401"/>
    </source>
</evidence>
<dbReference type="Pfam" id="PF16355">
    <property type="entry name" value="DUF4982"/>
    <property type="match status" value="1"/>
</dbReference>
<dbReference type="InterPro" id="IPR006104">
    <property type="entry name" value="Glyco_hydro_2_N"/>
</dbReference>
<evidence type="ECO:0000313" key="8">
    <source>
        <dbReference type="Proteomes" id="UP000823894"/>
    </source>
</evidence>
<dbReference type="Proteomes" id="UP000823894">
    <property type="component" value="Unassembled WGS sequence"/>
</dbReference>
<proteinExistence type="inferred from homology"/>
<dbReference type="Gene3D" id="2.60.40.10">
    <property type="entry name" value="Immunoglobulins"/>
    <property type="match status" value="3"/>
</dbReference>
<name>A0A9D2SZ93_9FIRM</name>
<dbReference type="Pfam" id="PF02837">
    <property type="entry name" value="Glyco_hydro_2_N"/>
    <property type="match status" value="1"/>
</dbReference>
<dbReference type="InterPro" id="IPR013783">
    <property type="entry name" value="Ig-like_fold"/>
</dbReference>
<keyword evidence="5" id="KW-0812">Transmembrane</keyword>
<feature type="region of interest" description="Disordered" evidence="4">
    <location>
        <begin position="1005"/>
        <end position="1029"/>
    </location>
</feature>
<dbReference type="InterPro" id="IPR022038">
    <property type="entry name" value="Ig-like_bact"/>
</dbReference>
<sequence>YSTSGEAESGYLPGGTGWYRKNFTVDSSAEGKRIRIDFGGVYMNSTIWVNGHEVGSHPYGYTPFSFDITDYVNYGGDNVITVKVNHQTPSSRWYSGSGIYRSVDLTITDPVHVDLYGTKIETPNLEEEAGGTVSTNVSTTVVNDSAEAQNVTLTHTVFPKGGDAEDSIGTVTTEAVEVAAGASADIDATVPVNNPTLWDTSDNPALYTVKTEVKVGDTVVDTYDTEFGYRYFKLDANTGFSLNGENMKLKGVCMHHDQGALGAEAWEDAINRQVKILKEMGCNSIRVTHNPAADELIEACNEQGILVIDEAFDGWMYPKNGNSNDYSVWFDQTIDDGNEIIGAESGMTWAQFDLTAMIKRGQNAPSVIMWSLGNEVQEGTAYGLNQTYADAQSKLIAWAQELDSTRPVTRGDNNVKGNTSGTAYNIMDSLAQAGGAVGLNYTNGSQYDTQHEASPDWPIYGSETASSVNSRGIYDRLGSGGASQTADKNLTSYDNSAVGWGALASSAWYDVIQRDFVAGEYVWTGFDYIGEPTPWNGTSTGAVSSWPSPKNSYFGIVDTAGLPKDSYYFYQSQWNDDVDTLHILPAWNEDVVTTNGSGEVPVVVYTDAAKVKLTLTTADGEVKDLGTKEFTTKTTDAGYTYQIYEGEGANGTAHKNLYLTWNVPFEEGTISAEAWDAEGNAIDLDQVEGRTYVTTTGDEAKLDAEADRTEIAADGTELSYITVSVEDENGEIVPDAANNVKFTVEGEGTLVGVDNGEQADHQSYQDDNRDAFSGQLVAIVQSTKNAGEIKVTASADGLDPAVVTINTTPVEEESGETSLSYYMMSRNYYVKTGNMPQLPETVTAVYSDNSEADMTVTWNEISEDQIAQTGTFSVAGVTEAGDTVSVTVNMIDQVAALLNYTTTVPVGTEPVLPESRPAVLQNGEVISASFPVEWGEPEGSYDEVGPVMVTGTANVLGQEMTVSAVVRVQEQQVTIGDSVTGAANLSQDIEAGFQSDTLEAIKDGNTAISDNTSGGANPTAWSNWTNTNKNNDNDAEITFRYDTQQRVGEIVVYFARDNSGLRFPNAGTTEIYISETGEDNSWTKVEAEETIAESENPTRVKAYTYNFDPQLATYVKLRVVNPTGTDLSKPSVAITEVMINEWTGSYTTNSTAALQSLSVNGLEASASDLANGYFDTEAILIDTIQYAGADNAAVTYIPPYENAAKLIIESEDHSTRNTFTINLGVDASAGDAADDSRDYDYTKTTATAASEYPGGGNEGPASYAVDNNTGTWWHTNWNVTVPMSDFWITLELEEETMLDALRYYGRDGSINGHVGDYKVEVSTDGEEWTTACTGTFANISGWQIAVFDQPMMAKYVRLTGLSTFGDSGNNRFMSAAELRVRMAEEMTDISNAEVTVPEVKEVDVVDEDHPVTLSADEITVALDGAELRYGVDYIVSYENNTAEGTATAIVTGLGQYGYSGSASAEFEIRVSGGSEVTATGIAVKTAPTKNVYTEGETLDPSGLVLTVSYSDGSTADVAYSDETAGSFTFTPGLDTALEAGNVTVTVGYAGFEAMFDIRVDEEEPVEPGGDISTAVLEYAIELAEGASTDGVVDAVKENFENALQAAKDVLARVQEGDTTVTQSDVDTAWSNLIKAMQYLEFKKGDKTDLEKVIALADEINNNLDSYLDAGKDAFTTALAEAKDVYADGNAMQDDVDAAWRALMNAMAELRLRPSKDLLEDLINQAEGLNEADYEAESFAAVRSALAAAKDVFANEEATPEEVDTSVSALEDALAKLTPVSTGGDNGQTGTGNDGQTGGSSNSGNSSSSNTSGSKAVKTGDTANALPFAVAAAVAVAAAAGVIVLKKKEDK</sequence>
<dbReference type="InterPro" id="IPR032311">
    <property type="entry name" value="DUF4982"/>
</dbReference>
<dbReference type="SUPFAM" id="SSF51445">
    <property type="entry name" value="(Trans)glycosidases"/>
    <property type="match status" value="1"/>
</dbReference>
<feature type="region of interest" description="Disordered" evidence="4">
    <location>
        <begin position="1777"/>
        <end position="1818"/>
    </location>
</feature>
<dbReference type="InterPro" id="IPR006102">
    <property type="entry name" value="Ig-like_GH2"/>
</dbReference>
<gene>
    <name evidence="7" type="ORF">H9757_09915</name>
</gene>
<dbReference type="InterPro" id="IPR008979">
    <property type="entry name" value="Galactose-bd-like_sf"/>
</dbReference>
<dbReference type="Pfam" id="PF18565">
    <property type="entry name" value="Glyco_hydro2_C5"/>
    <property type="match status" value="1"/>
</dbReference>
<dbReference type="Pfam" id="PF00703">
    <property type="entry name" value="Glyco_hydro_2"/>
    <property type="match status" value="1"/>
</dbReference>
<comment type="caution">
    <text evidence="7">The sequence shown here is derived from an EMBL/GenBank/DDBJ whole genome shotgun (WGS) entry which is preliminary data.</text>
</comment>
<protein>
    <submittedName>
        <fullName evidence="7">Discoidin domain-containing protein</fullName>
    </submittedName>
</protein>
<dbReference type="SUPFAM" id="SSF49785">
    <property type="entry name" value="Galactose-binding domain-like"/>
    <property type="match status" value="3"/>
</dbReference>
<feature type="transmembrane region" description="Helical" evidence="5">
    <location>
        <begin position="1824"/>
        <end position="1844"/>
    </location>
</feature>
<reference evidence="7" key="2">
    <citation type="submission" date="2021-04" db="EMBL/GenBank/DDBJ databases">
        <authorList>
            <person name="Gilroy R."/>
        </authorList>
    </citation>
    <scope>NUCLEOTIDE SEQUENCE</scope>
    <source>
        <strain evidence="7">ChiGjej1B1-1692</strain>
    </source>
</reference>
<dbReference type="InterPro" id="IPR006101">
    <property type="entry name" value="Glyco_hydro_2"/>
</dbReference>
<dbReference type="InterPro" id="IPR017853">
    <property type="entry name" value="GH"/>
</dbReference>
<feature type="compositionally biased region" description="Polar residues" evidence="4">
    <location>
        <begin position="1006"/>
        <end position="1022"/>
    </location>
</feature>
<dbReference type="SUPFAM" id="SSF49373">
    <property type="entry name" value="Invasin/intimin cell-adhesion fragments"/>
    <property type="match status" value="1"/>
</dbReference>
<dbReference type="PROSITE" id="PS50022">
    <property type="entry name" value="FA58C_3"/>
    <property type="match status" value="1"/>
</dbReference>
<dbReference type="GO" id="GO:0005975">
    <property type="term" value="P:carbohydrate metabolic process"/>
    <property type="evidence" value="ECO:0007669"/>
    <property type="project" value="InterPro"/>
</dbReference>
<dbReference type="SUPFAM" id="SSF49303">
    <property type="entry name" value="beta-Galactosidase/glucuronidase domain"/>
    <property type="match status" value="1"/>
</dbReference>
<feature type="compositionally biased region" description="Gly residues" evidence="4">
    <location>
        <begin position="1783"/>
        <end position="1797"/>
    </location>
</feature>
<dbReference type="PANTHER" id="PTHR42732:SF1">
    <property type="entry name" value="BETA-MANNOSIDASE"/>
    <property type="match status" value="1"/>
</dbReference>
<dbReference type="GO" id="GO:0004553">
    <property type="term" value="F:hydrolase activity, hydrolyzing O-glycosyl compounds"/>
    <property type="evidence" value="ECO:0007669"/>
    <property type="project" value="InterPro"/>
</dbReference>
<dbReference type="InterPro" id="IPR000421">
    <property type="entry name" value="FA58C"/>
</dbReference>
<feature type="domain" description="F5/8 type C" evidence="6">
    <location>
        <begin position="1218"/>
        <end position="1377"/>
    </location>
</feature>
<dbReference type="InterPro" id="IPR051913">
    <property type="entry name" value="GH2_Domain-Containing"/>
</dbReference>
<accession>A0A9D2SZ93</accession>
<keyword evidence="5" id="KW-0472">Membrane</keyword>
<dbReference type="Pfam" id="PF07523">
    <property type="entry name" value="Big_3"/>
    <property type="match status" value="1"/>
</dbReference>
<dbReference type="PRINTS" id="PR00132">
    <property type="entry name" value="GLHYDRLASE2"/>
</dbReference>
<keyword evidence="3" id="KW-0326">Glycosidase</keyword>
<dbReference type="EMBL" id="DWWK01000157">
    <property type="protein sequence ID" value="HJC39360.1"/>
    <property type="molecule type" value="Genomic_DNA"/>
</dbReference>
<dbReference type="Pfam" id="PF00754">
    <property type="entry name" value="F5_F8_type_C"/>
    <property type="match status" value="1"/>
</dbReference>
<reference evidence="7" key="1">
    <citation type="journal article" date="2021" name="PeerJ">
        <title>Extensive microbial diversity within the chicken gut microbiome revealed by metagenomics and culture.</title>
        <authorList>
            <person name="Gilroy R."/>
            <person name="Ravi A."/>
            <person name="Getino M."/>
            <person name="Pursley I."/>
            <person name="Horton D.L."/>
            <person name="Alikhan N.F."/>
            <person name="Baker D."/>
            <person name="Gharbi K."/>
            <person name="Hall N."/>
            <person name="Watson M."/>
            <person name="Adriaenssens E.M."/>
            <person name="Foster-Nyarko E."/>
            <person name="Jarju S."/>
            <person name="Secka A."/>
            <person name="Antonio M."/>
            <person name="Oren A."/>
            <person name="Chaudhuri R.R."/>
            <person name="La Ragione R."/>
            <person name="Hildebrand F."/>
            <person name="Pallen M.J."/>
        </authorList>
    </citation>
    <scope>NUCLEOTIDE SEQUENCE</scope>
    <source>
        <strain evidence="7">ChiGjej1B1-1692</strain>
    </source>
</reference>
<keyword evidence="5" id="KW-1133">Transmembrane helix</keyword>
<comment type="similarity">
    <text evidence="1">Belongs to the glycosyl hydrolase 2 family.</text>
</comment>
<evidence type="ECO:0000256" key="5">
    <source>
        <dbReference type="SAM" id="Phobius"/>
    </source>
</evidence>
<keyword evidence="2" id="KW-0378">Hydrolase</keyword>
<dbReference type="InterPro" id="IPR008964">
    <property type="entry name" value="Invasin/intimin_cell_adhesion"/>
</dbReference>
<feature type="non-terminal residue" evidence="7">
    <location>
        <position position="1"/>
    </location>
</feature>
<dbReference type="Pfam" id="PF07554">
    <property type="entry name" value="FIVAR"/>
    <property type="match status" value="3"/>
</dbReference>
<dbReference type="InterPro" id="IPR040605">
    <property type="entry name" value="Glyco_hydro2_dom5"/>
</dbReference>
<dbReference type="InterPro" id="IPR036156">
    <property type="entry name" value="Beta-gal/glucu_dom_sf"/>
</dbReference>
<dbReference type="PANTHER" id="PTHR42732">
    <property type="entry name" value="BETA-GALACTOSIDASE"/>
    <property type="match status" value="1"/>
</dbReference>
<organism evidence="7 8">
    <name type="scientific">Candidatus Mediterraneibacter faecigallinarum</name>
    <dbReference type="NCBI Taxonomy" id="2838669"/>
    <lineage>
        <taxon>Bacteria</taxon>
        <taxon>Bacillati</taxon>
        <taxon>Bacillota</taxon>
        <taxon>Clostridia</taxon>
        <taxon>Lachnospirales</taxon>
        <taxon>Lachnospiraceae</taxon>
        <taxon>Mediterraneibacter</taxon>
    </lineage>
</organism>
<evidence type="ECO:0000256" key="4">
    <source>
        <dbReference type="SAM" id="MobiDB-lite"/>
    </source>
</evidence>
<dbReference type="Pfam" id="PF07532">
    <property type="entry name" value="Big_4"/>
    <property type="match status" value="2"/>
</dbReference>
<dbReference type="Gene3D" id="3.20.20.80">
    <property type="entry name" value="Glycosidases"/>
    <property type="match status" value="1"/>
</dbReference>
<dbReference type="InterPro" id="IPR011081">
    <property type="entry name" value="Big_4"/>
</dbReference>
<evidence type="ECO:0000256" key="2">
    <source>
        <dbReference type="ARBA" id="ARBA00022801"/>
    </source>
</evidence>
<dbReference type="Gene3D" id="2.60.120.260">
    <property type="entry name" value="Galactose-binding domain-like"/>
    <property type="match status" value="3"/>
</dbReference>
<dbReference type="Gene3D" id="2.60.40.3630">
    <property type="match status" value="1"/>
</dbReference>
<evidence type="ECO:0000256" key="3">
    <source>
        <dbReference type="ARBA" id="ARBA00023295"/>
    </source>
</evidence>
<evidence type="ECO:0000259" key="6">
    <source>
        <dbReference type="PROSITE" id="PS50022"/>
    </source>
</evidence>
<dbReference type="Pfam" id="PF02836">
    <property type="entry name" value="Glyco_hydro_2_C"/>
    <property type="match status" value="1"/>
</dbReference>
<dbReference type="Gene3D" id="1.20.1270.90">
    <property type="entry name" value="AF1782-like"/>
    <property type="match status" value="3"/>
</dbReference>
<feature type="compositionally biased region" description="Low complexity" evidence="4">
    <location>
        <begin position="1798"/>
        <end position="1813"/>
    </location>
</feature>
<dbReference type="InterPro" id="IPR006103">
    <property type="entry name" value="Glyco_hydro_2_cat"/>
</dbReference>